<dbReference type="PANTHER" id="PTHR43643:SF3">
    <property type="entry name" value="HISTIDINOL-PHOSPHATE AMINOTRANSFERASE"/>
    <property type="match status" value="1"/>
</dbReference>
<comment type="catalytic activity">
    <reaction evidence="8 9">
        <text>L-histidinol phosphate + 2-oxoglutarate = 3-(imidazol-4-yl)-2-oxopropyl phosphate + L-glutamate</text>
        <dbReference type="Rhea" id="RHEA:23744"/>
        <dbReference type="ChEBI" id="CHEBI:16810"/>
        <dbReference type="ChEBI" id="CHEBI:29985"/>
        <dbReference type="ChEBI" id="CHEBI:57766"/>
        <dbReference type="ChEBI" id="CHEBI:57980"/>
        <dbReference type="EC" id="2.6.1.9"/>
    </reaction>
</comment>
<comment type="caution">
    <text evidence="11">The sequence shown here is derived from an EMBL/GenBank/DDBJ whole genome shotgun (WGS) entry which is preliminary data.</text>
</comment>
<evidence type="ECO:0000256" key="4">
    <source>
        <dbReference type="ARBA" id="ARBA00011738"/>
    </source>
</evidence>
<dbReference type="InterPro" id="IPR015421">
    <property type="entry name" value="PyrdxlP-dep_Trfase_major"/>
</dbReference>
<evidence type="ECO:0000256" key="8">
    <source>
        <dbReference type="ARBA" id="ARBA00047481"/>
    </source>
</evidence>
<dbReference type="InterPro" id="IPR005861">
    <property type="entry name" value="HisP_aminotrans"/>
</dbReference>
<dbReference type="NCBIfam" id="TIGR01141">
    <property type="entry name" value="hisC"/>
    <property type="match status" value="1"/>
</dbReference>
<comment type="cofactor">
    <cofactor evidence="1 9">
        <name>pyridoxal 5'-phosphate</name>
        <dbReference type="ChEBI" id="CHEBI:597326"/>
    </cofactor>
</comment>
<evidence type="ECO:0000313" key="12">
    <source>
        <dbReference type="Proteomes" id="UP000778523"/>
    </source>
</evidence>
<dbReference type="Pfam" id="PF00155">
    <property type="entry name" value="Aminotran_1_2"/>
    <property type="match status" value="1"/>
</dbReference>
<reference evidence="11 12" key="1">
    <citation type="submission" date="2020-06" db="EMBL/GenBank/DDBJ databases">
        <title>Draft genome of Uliginosibacterium sp. IMCC34675.</title>
        <authorList>
            <person name="Song J."/>
        </authorList>
    </citation>
    <scope>NUCLEOTIDE SEQUENCE [LARGE SCALE GENOMIC DNA]</scope>
    <source>
        <strain evidence="11 12">IMCC34675</strain>
    </source>
</reference>
<protein>
    <recommendedName>
        <fullName evidence="9">Histidinol-phosphate aminotransferase</fullName>
        <ecNumber evidence="9">2.6.1.9</ecNumber>
    </recommendedName>
    <alternativeName>
        <fullName evidence="9">Imidazole acetol-phosphate transaminase</fullName>
    </alternativeName>
</protein>
<keyword evidence="9" id="KW-0028">Amino-acid biosynthesis</keyword>
<feature type="domain" description="Aminotransferase class I/classII large" evidence="10">
    <location>
        <begin position="36"/>
        <end position="360"/>
    </location>
</feature>
<evidence type="ECO:0000256" key="2">
    <source>
        <dbReference type="ARBA" id="ARBA00005011"/>
    </source>
</evidence>
<dbReference type="InterPro" id="IPR004839">
    <property type="entry name" value="Aminotransferase_I/II_large"/>
</dbReference>
<evidence type="ECO:0000313" key="11">
    <source>
        <dbReference type="EMBL" id="NSL54655.1"/>
    </source>
</evidence>
<proteinExistence type="inferred from homology"/>
<dbReference type="EMBL" id="JABCSC020000001">
    <property type="protein sequence ID" value="NSL54655.1"/>
    <property type="molecule type" value="Genomic_DNA"/>
</dbReference>
<dbReference type="InterPro" id="IPR015422">
    <property type="entry name" value="PyrdxlP-dep_Trfase_small"/>
</dbReference>
<evidence type="ECO:0000256" key="7">
    <source>
        <dbReference type="ARBA" id="ARBA00022898"/>
    </source>
</evidence>
<dbReference type="EC" id="2.6.1.9" evidence="9"/>
<dbReference type="Proteomes" id="UP000778523">
    <property type="component" value="Unassembled WGS sequence"/>
</dbReference>
<sequence length="366" mass="39367">MTVAQRAPEHIRAISPYVPGKPIGELAREMGLDEAKIVKLASNENPLGMSPKARAAMEAALDGLALYPDGNGFALKHALAAKLGVSTDSLVLGNGSNDVLELAARAFIPAGASAVFAQHAFAVYPLAVQGVGGRCVEVPARFFGHDLAAMADAIDVDTRIVFIANPNNPTGTFLPGPVIEDFLARVPTDVLVLLDEAYNEYLPPELRYDSVSWIKRFPNLLISRTFSKIYGLAGLRMGYAVAHPTVADLINRVRQPFNANSLALAAAEGALSDDEFLERSFETNRAGMAQLIRGFDALNLQHIPSVANFLTFRVGDGAGVNRRLLQRGVIVRPVGNYGMPEWLRVTIGLPVENERFLEALAEALKG</sequence>
<dbReference type="CDD" id="cd00609">
    <property type="entry name" value="AAT_like"/>
    <property type="match status" value="1"/>
</dbReference>
<evidence type="ECO:0000256" key="5">
    <source>
        <dbReference type="ARBA" id="ARBA00022576"/>
    </source>
</evidence>
<feature type="modified residue" description="N6-(pyridoxal phosphate)lysine" evidence="9">
    <location>
        <position position="228"/>
    </location>
</feature>
<accession>A0ABX2IKU5</accession>
<dbReference type="GO" id="GO:0004400">
    <property type="term" value="F:histidinol-phosphate transaminase activity"/>
    <property type="evidence" value="ECO:0007669"/>
    <property type="project" value="UniProtKB-EC"/>
</dbReference>
<comment type="pathway">
    <text evidence="2 9">Amino-acid biosynthesis; L-histidine biosynthesis; L-histidine from 5-phospho-alpha-D-ribose 1-diphosphate: step 7/9.</text>
</comment>
<dbReference type="SUPFAM" id="SSF53383">
    <property type="entry name" value="PLP-dependent transferases"/>
    <property type="match status" value="1"/>
</dbReference>
<keyword evidence="7 9" id="KW-0663">Pyridoxal phosphate</keyword>
<comment type="subunit">
    <text evidence="4 9">Homodimer.</text>
</comment>
<evidence type="ECO:0000256" key="9">
    <source>
        <dbReference type="HAMAP-Rule" id="MF_01023"/>
    </source>
</evidence>
<dbReference type="InterPro" id="IPR015424">
    <property type="entry name" value="PyrdxlP-dep_Trfase"/>
</dbReference>
<dbReference type="Gene3D" id="3.90.1150.10">
    <property type="entry name" value="Aspartate Aminotransferase, domain 1"/>
    <property type="match status" value="1"/>
</dbReference>
<organism evidence="11 12">
    <name type="scientific">Uliginosibacterium aquaticum</name>
    <dbReference type="NCBI Taxonomy" id="2731212"/>
    <lineage>
        <taxon>Bacteria</taxon>
        <taxon>Pseudomonadati</taxon>
        <taxon>Pseudomonadota</taxon>
        <taxon>Betaproteobacteria</taxon>
        <taxon>Rhodocyclales</taxon>
        <taxon>Zoogloeaceae</taxon>
        <taxon>Uliginosibacterium</taxon>
    </lineage>
</organism>
<keyword evidence="9" id="KW-0368">Histidine biosynthesis</keyword>
<dbReference type="Gene3D" id="3.40.640.10">
    <property type="entry name" value="Type I PLP-dependent aspartate aminotransferase-like (Major domain)"/>
    <property type="match status" value="1"/>
</dbReference>
<dbReference type="HAMAP" id="MF_01023">
    <property type="entry name" value="HisC_aminotrans_2"/>
    <property type="match status" value="1"/>
</dbReference>
<dbReference type="RefSeq" id="WP_170021121.1">
    <property type="nucleotide sequence ID" value="NZ_JABCSC020000001.1"/>
</dbReference>
<keyword evidence="5 9" id="KW-0032">Aminotransferase</keyword>
<dbReference type="InterPro" id="IPR050106">
    <property type="entry name" value="HistidinolP_aminotransfase"/>
</dbReference>
<evidence type="ECO:0000256" key="6">
    <source>
        <dbReference type="ARBA" id="ARBA00022679"/>
    </source>
</evidence>
<evidence type="ECO:0000256" key="3">
    <source>
        <dbReference type="ARBA" id="ARBA00007970"/>
    </source>
</evidence>
<comment type="similarity">
    <text evidence="3 9">Belongs to the class-II pyridoxal-phosphate-dependent aminotransferase family. Histidinol-phosphate aminotransferase subfamily.</text>
</comment>
<keyword evidence="6 9" id="KW-0808">Transferase</keyword>
<evidence type="ECO:0000256" key="1">
    <source>
        <dbReference type="ARBA" id="ARBA00001933"/>
    </source>
</evidence>
<name>A0ABX2IKU5_9RHOO</name>
<gene>
    <name evidence="9" type="primary">hisC</name>
    <name evidence="11" type="ORF">HJ583_006445</name>
</gene>
<dbReference type="PANTHER" id="PTHR43643">
    <property type="entry name" value="HISTIDINOL-PHOSPHATE AMINOTRANSFERASE 2"/>
    <property type="match status" value="1"/>
</dbReference>
<keyword evidence="12" id="KW-1185">Reference proteome</keyword>
<evidence type="ECO:0000259" key="10">
    <source>
        <dbReference type="Pfam" id="PF00155"/>
    </source>
</evidence>